<dbReference type="EMBL" id="JASMQC010000003">
    <property type="protein sequence ID" value="KAK1946454.1"/>
    <property type="molecule type" value="Genomic_DNA"/>
</dbReference>
<comment type="caution">
    <text evidence="1">The sequence shown here is derived from an EMBL/GenBank/DDBJ whole genome shotgun (WGS) entry which is preliminary data.</text>
</comment>
<proteinExistence type="predicted"/>
<name>A0AAD9GWL8_9STRA</name>
<gene>
    <name evidence="1" type="ORF">P3T76_002007</name>
</gene>
<evidence type="ECO:0008006" key="3">
    <source>
        <dbReference type="Google" id="ProtNLM"/>
    </source>
</evidence>
<dbReference type="Proteomes" id="UP001259832">
    <property type="component" value="Unassembled WGS sequence"/>
</dbReference>
<dbReference type="AlphaFoldDB" id="A0AAD9GWL8"/>
<evidence type="ECO:0000313" key="2">
    <source>
        <dbReference type="Proteomes" id="UP001259832"/>
    </source>
</evidence>
<protein>
    <recommendedName>
        <fullName evidence="3">DDE-1 domain-containing protein</fullName>
    </recommendedName>
</protein>
<sequence>MQHRYRSCEVCAVFKVKPRKLTKERSTGNRRTYLVHCAAVSFASRVPQDPVLQLWDDFSGHWSASVREYAASIDVVLMKVPAHATSVSQPADVVWSFPMKARLRRHWHENYGWIKASWDDITTRYNCEWLQGQQFTPYSDLISGLDNLSLLEGDPVDEEQGSSYRSSRVIHTNLFYGRYISLE</sequence>
<reference evidence="1" key="1">
    <citation type="submission" date="2023-08" db="EMBL/GenBank/DDBJ databases">
        <title>Reference Genome Resource for the Citrus Pathogen Phytophthora citrophthora.</title>
        <authorList>
            <person name="Moller H."/>
            <person name="Coetzee B."/>
            <person name="Rose L.J."/>
            <person name="Van Niekerk J.M."/>
        </authorList>
    </citation>
    <scope>NUCLEOTIDE SEQUENCE</scope>
    <source>
        <strain evidence="1">STE-U-9442</strain>
    </source>
</reference>
<accession>A0AAD9GWL8</accession>
<evidence type="ECO:0000313" key="1">
    <source>
        <dbReference type="EMBL" id="KAK1946454.1"/>
    </source>
</evidence>
<keyword evidence="2" id="KW-1185">Reference proteome</keyword>
<organism evidence="1 2">
    <name type="scientific">Phytophthora citrophthora</name>
    <dbReference type="NCBI Taxonomy" id="4793"/>
    <lineage>
        <taxon>Eukaryota</taxon>
        <taxon>Sar</taxon>
        <taxon>Stramenopiles</taxon>
        <taxon>Oomycota</taxon>
        <taxon>Peronosporomycetes</taxon>
        <taxon>Peronosporales</taxon>
        <taxon>Peronosporaceae</taxon>
        <taxon>Phytophthora</taxon>
    </lineage>
</organism>